<dbReference type="RefSeq" id="XP_060292845.1">
    <property type="nucleotide sequence ID" value="XM_060445861.1"/>
</dbReference>
<keyword evidence="3" id="KW-1185">Reference proteome</keyword>
<dbReference type="AlphaFoldDB" id="A0AA40A568"/>
<reference evidence="2" key="1">
    <citation type="submission" date="2023-06" db="EMBL/GenBank/DDBJ databases">
        <title>Genome-scale phylogeny and comparative genomics of the fungal order Sordariales.</title>
        <authorList>
            <consortium name="Lawrence Berkeley National Laboratory"/>
            <person name="Hensen N."/>
            <person name="Bonometti L."/>
            <person name="Westerberg I."/>
            <person name="Brannstrom I.O."/>
            <person name="Guillou S."/>
            <person name="Cros-Aarteil S."/>
            <person name="Calhoun S."/>
            <person name="Haridas S."/>
            <person name="Kuo A."/>
            <person name="Mondo S."/>
            <person name="Pangilinan J."/>
            <person name="Riley R."/>
            <person name="LaButti K."/>
            <person name="Andreopoulos B."/>
            <person name="Lipzen A."/>
            <person name="Chen C."/>
            <person name="Yanf M."/>
            <person name="Daum C."/>
            <person name="Ng V."/>
            <person name="Clum A."/>
            <person name="Steindorff A."/>
            <person name="Ohm R."/>
            <person name="Martin F."/>
            <person name="Silar P."/>
            <person name="Natvig D."/>
            <person name="Lalanne C."/>
            <person name="Gautier V."/>
            <person name="Ament-velasquez S.L."/>
            <person name="Kruys A."/>
            <person name="Hutchinson M.I."/>
            <person name="Powell A.J."/>
            <person name="Barry K."/>
            <person name="Miller A.N."/>
            <person name="Grigoriev I.V."/>
            <person name="Debuchy R."/>
            <person name="Gladieux P."/>
            <person name="Thoren M.H."/>
            <person name="Johannesson H."/>
        </authorList>
    </citation>
    <scope>NUCLEOTIDE SEQUENCE</scope>
    <source>
        <strain evidence="2">SMH2392-1A</strain>
    </source>
</reference>
<evidence type="ECO:0000313" key="3">
    <source>
        <dbReference type="Proteomes" id="UP001172101"/>
    </source>
</evidence>
<comment type="caution">
    <text evidence="2">The sequence shown here is derived from an EMBL/GenBank/DDBJ whole genome shotgun (WGS) entry which is preliminary data.</text>
</comment>
<evidence type="ECO:0000256" key="1">
    <source>
        <dbReference type="SAM" id="MobiDB-lite"/>
    </source>
</evidence>
<name>A0AA40A568_9PEZI</name>
<feature type="region of interest" description="Disordered" evidence="1">
    <location>
        <begin position="1"/>
        <end position="32"/>
    </location>
</feature>
<dbReference type="GeneID" id="85329131"/>
<accession>A0AA40A568</accession>
<sequence>MAESSKDRADGNRSDNGNANGPRPAGNVNAVDVRGLLQIAAERQRNSPRHPVAHTGVPANVAMRALLDAEEESWREDLRDPNTTEEERVMIEETLSDIQSHRRWLDFTQSIVEPHK</sequence>
<protein>
    <submittedName>
        <fullName evidence="2">Uncharacterized protein</fullName>
    </submittedName>
</protein>
<feature type="compositionally biased region" description="Basic and acidic residues" evidence="1">
    <location>
        <begin position="1"/>
        <end position="13"/>
    </location>
</feature>
<dbReference type="EMBL" id="JAUIRO010000006">
    <property type="protein sequence ID" value="KAK0709541.1"/>
    <property type="molecule type" value="Genomic_DNA"/>
</dbReference>
<evidence type="ECO:0000313" key="2">
    <source>
        <dbReference type="EMBL" id="KAK0709541.1"/>
    </source>
</evidence>
<gene>
    <name evidence="2" type="ORF">B0T26DRAFT_754729</name>
</gene>
<dbReference type="Proteomes" id="UP001172101">
    <property type="component" value="Unassembled WGS sequence"/>
</dbReference>
<proteinExistence type="predicted"/>
<organism evidence="2 3">
    <name type="scientific">Lasiosphaeria miniovina</name>
    <dbReference type="NCBI Taxonomy" id="1954250"/>
    <lineage>
        <taxon>Eukaryota</taxon>
        <taxon>Fungi</taxon>
        <taxon>Dikarya</taxon>
        <taxon>Ascomycota</taxon>
        <taxon>Pezizomycotina</taxon>
        <taxon>Sordariomycetes</taxon>
        <taxon>Sordariomycetidae</taxon>
        <taxon>Sordariales</taxon>
        <taxon>Lasiosphaeriaceae</taxon>
        <taxon>Lasiosphaeria</taxon>
    </lineage>
</organism>
<feature type="compositionally biased region" description="Low complexity" evidence="1">
    <location>
        <begin position="16"/>
        <end position="30"/>
    </location>
</feature>